<dbReference type="AlphaFoldDB" id="A0A5B7K1S4"/>
<protein>
    <submittedName>
        <fullName evidence="2">Uncharacterized protein</fullName>
    </submittedName>
</protein>
<dbReference type="EMBL" id="VSRR010116922">
    <property type="protein sequence ID" value="MPC99088.1"/>
    <property type="molecule type" value="Genomic_DNA"/>
</dbReference>
<reference evidence="2 3" key="1">
    <citation type="submission" date="2019-05" db="EMBL/GenBank/DDBJ databases">
        <title>Another draft genome of Portunus trituberculatus and its Hox gene families provides insights of decapod evolution.</title>
        <authorList>
            <person name="Jeong J.-H."/>
            <person name="Song I."/>
            <person name="Kim S."/>
            <person name="Choi T."/>
            <person name="Kim D."/>
            <person name="Ryu S."/>
            <person name="Kim W."/>
        </authorList>
    </citation>
    <scope>NUCLEOTIDE SEQUENCE [LARGE SCALE GENOMIC DNA]</scope>
    <source>
        <tissue evidence="2">Muscle</tissue>
    </source>
</reference>
<proteinExistence type="predicted"/>
<evidence type="ECO:0000256" key="1">
    <source>
        <dbReference type="SAM" id="MobiDB-lite"/>
    </source>
</evidence>
<evidence type="ECO:0000313" key="2">
    <source>
        <dbReference type="EMBL" id="MPC99088.1"/>
    </source>
</evidence>
<sequence>MPAPTNFSPPHIHYLSYYLQEANQASSRSSGRQTQPPRGTYLNERKGSKHGQTTGKNTEE</sequence>
<evidence type="ECO:0000313" key="3">
    <source>
        <dbReference type="Proteomes" id="UP000324222"/>
    </source>
</evidence>
<name>A0A5B7K1S4_PORTR</name>
<dbReference type="Proteomes" id="UP000324222">
    <property type="component" value="Unassembled WGS sequence"/>
</dbReference>
<feature type="region of interest" description="Disordered" evidence="1">
    <location>
        <begin position="22"/>
        <end position="60"/>
    </location>
</feature>
<feature type="compositionally biased region" description="Polar residues" evidence="1">
    <location>
        <begin position="50"/>
        <end position="60"/>
    </location>
</feature>
<accession>A0A5B7K1S4</accession>
<feature type="compositionally biased region" description="Polar residues" evidence="1">
    <location>
        <begin position="22"/>
        <end position="37"/>
    </location>
</feature>
<keyword evidence="3" id="KW-1185">Reference proteome</keyword>
<gene>
    <name evidence="2" type="ORF">E2C01_094484</name>
</gene>
<organism evidence="2 3">
    <name type="scientific">Portunus trituberculatus</name>
    <name type="common">Swimming crab</name>
    <name type="synonym">Neptunus trituberculatus</name>
    <dbReference type="NCBI Taxonomy" id="210409"/>
    <lineage>
        <taxon>Eukaryota</taxon>
        <taxon>Metazoa</taxon>
        <taxon>Ecdysozoa</taxon>
        <taxon>Arthropoda</taxon>
        <taxon>Crustacea</taxon>
        <taxon>Multicrustacea</taxon>
        <taxon>Malacostraca</taxon>
        <taxon>Eumalacostraca</taxon>
        <taxon>Eucarida</taxon>
        <taxon>Decapoda</taxon>
        <taxon>Pleocyemata</taxon>
        <taxon>Brachyura</taxon>
        <taxon>Eubrachyura</taxon>
        <taxon>Portunoidea</taxon>
        <taxon>Portunidae</taxon>
        <taxon>Portuninae</taxon>
        <taxon>Portunus</taxon>
    </lineage>
</organism>
<comment type="caution">
    <text evidence="2">The sequence shown here is derived from an EMBL/GenBank/DDBJ whole genome shotgun (WGS) entry which is preliminary data.</text>
</comment>